<accession>A0A9X1Y4M9</accession>
<evidence type="ECO:0000313" key="4">
    <source>
        <dbReference type="EMBL" id="MCK8783333.1"/>
    </source>
</evidence>
<dbReference type="RefSeq" id="WP_248665457.1">
    <property type="nucleotide sequence ID" value="NZ_JALPRX010000008.1"/>
</dbReference>
<dbReference type="PIRSF" id="PIRSF017082">
    <property type="entry name" value="YflP"/>
    <property type="match status" value="1"/>
</dbReference>
<name>A0A9X1Y4M9_9PROT</name>
<dbReference type="Pfam" id="PF03401">
    <property type="entry name" value="TctC"/>
    <property type="match status" value="1"/>
</dbReference>
<dbReference type="SUPFAM" id="SSF53850">
    <property type="entry name" value="Periplasmic binding protein-like II"/>
    <property type="match status" value="1"/>
</dbReference>
<dbReference type="Gene3D" id="3.40.190.10">
    <property type="entry name" value="Periplasmic binding protein-like II"/>
    <property type="match status" value="1"/>
</dbReference>
<dbReference type="InterPro" id="IPR005064">
    <property type="entry name" value="BUG"/>
</dbReference>
<evidence type="ECO:0000256" key="1">
    <source>
        <dbReference type="ARBA" id="ARBA00006987"/>
    </source>
</evidence>
<evidence type="ECO:0000313" key="5">
    <source>
        <dbReference type="Proteomes" id="UP001139516"/>
    </source>
</evidence>
<comment type="caution">
    <text evidence="4">The sequence shown here is derived from an EMBL/GenBank/DDBJ whole genome shotgun (WGS) entry which is preliminary data.</text>
</comment>
<evidence type="ECO:0000256" key="3">
    <source>
        <dbReference type="SAM" id="SignalP"/>
    </source>
</evidence>
<keyword evidence="5" id="KW-1185">Reference proteome</keyword>
<protein>
    <submittedName>
        <fullName evidence="4">Tripartite tricarboxylate transporter substrate binding protein</fullName>
    </submittedName>
</protein>
<dbReference type="PROSITE" id="PS51318">
    <property type="entry name" value="TAT"/>
    <property type="match status" value="1"/>
</dbReference>
<dbReference type="PANTHER" id="PTHR42928">
    <property type="entry name" value="TRICARBOXYLATE-BINDING PROTEIN"/>
    <property type="match status" value="1"/>
</dbReference>
<dbReference type="EMBL" id="JALPRX010000008">
    <property type="protein sequence ID" value="MCK8783333.1"/>
    <property type="molecule type" value="Genomic_DNA"/>
</dbReference>
<dbReference type="Gene3D" id="3.40.190.150">
    <property type="entry name" value="Bordetella uptake gene, domain 1"/>
    <property type="match status" value="1"/>
</dbReference>
<feature type="chain" id="PRO_5040958181" evidence="3">
    <location>
        <begin position="28"/>
        <end position="360"/>
    </location>
</feature>
<feature type="region of interest" description="Disordered" evidence="2">
    <location>
        <begin position="21"/>
        <end position="68"/>
    </location>
</feature>
<dbReference type="CDD" id="cd07012">
    <property type="entry name" value="PBP2_Bug_TTT"/>
    <property type="match status" value="1"/>
</dbReference>
<proteinExistence type="inferred from homology"/>
<sequence length="360" mass="36557">MTSTTRRTLLLAVALGAAARMPAPAGAQGAGTPRPSSETPPGRSPGTSPGAPAGASAGASPGTLRLIVPASPGGGWDGTAQAMRRVLQETGAARGIVVEYLPGAGGALALPRLVTGLRGHDDTLMVSGLTQLASALVNGSPLTLNDTTPVARLKGEAHVLAVAAASPLRGLDDFARALRADPLGLRVAGGSPGSTDQILLALIGRRLGLESTQLAFLPFSGGGPAAAAVLEGRAAAGISDWSEFAPHVAAGRMRALGISGEQRLDGVDVPTLREGGIDVVLYNWHGVFAPPGLESAQQARLGALVAAMARSPAWAREVAERRWRPLYLAGPEFTAFLAAERRSMATILAELGLRPTASTN</sequence>
<dbReference type="PANTHER" id="PTHR42928:SF3">
    <property type="entry name" value="UPF0065 PROTEIN YFLP"/>
    <property type="match status" value="1"/>
</dbReference>
<dbReference type="InterPro" id="IPR006311">
    <property type="entry name" value="TAT_signal"/>
</dbReference>
<dbReference type="AlphaFoldDB" id="A0A9X1Y4M9"/>
<evidence type="ECO:0000256" key="2">
    <source>
        <dbReference type="SAM" id="MobiDB-lite"/>
    </source>
</evidence>
<gene>
    <name evidence="4" type="ORF">M0638_02915</name>
</gene>
<keyword evidence="3" id="KW-0732">Signal</keyword>
<organism evidence="4 5">
    <name type="scientific">Roseomonas acroporae</name>
    <dbReference type="NCBI Taxonomy" id="2937791"/>
    <lineage>
        <taxon>Bacteria</taxon>
        <taxon>Pseudomonadati</taxon>
        <taxon>Pseudomonadota</taxon>
        <taxon>Alphaproteobacteria</taxon>
        <taxon>Acetobacterales</taxon>
        <taxon>Roseomonadaceae</taxon>
        <taxon>Roseomonas</taxon>
    </lineage>
</organism>
<reference evidence="4" key="1">
    <citation type="submission" date="2022-04" db="EMBL/GenBank/DDBJ databases">
        <title>Roseomonas acroporae sp. nov., isolated from coral Acropora digitifera.</title>
        <authorList>
            <person name="Sun H."/>
        </authorList>
    </citation>
    <scope>NUCLEOTIDE SEQUENCE</scope>
    <source>
        <strain evidence="4">NAR14</strain>
    </source>
</reference>
<dbReference type="InterPro" id="IPR042100">
    <property type="entry name" value="Bug_dom1"/>
</dbReference>
<comment type="similarity">
    <text evidence="1">Belongs to the UPF0065 (bug) family.</text>
</comment>
<feature type="compositionally biased region" description="Low complexity" evidence="2">
    <location>
        <begin position="21"/>
        <end position="63"/>
    </location>
</feature>
<feature type="signal peptide" evidence="3">
    <location>
        <begin position="1"/>
        <end position="27"/>
    </location>
</feature>
<dbReference type="Proteomes" id="UP001139516">
    <property type="component" value="Unassembled WGS sequence"/>
</dbReference>